<gene>
    <name evidence="6" type="ORF">SAMN05421508_106188</name>
</gene>
<dbReference type="GO" id="GO:0016887">
    <property type="term" value="F:ATP hydrolysis activity"/>
    <property type="evidence" value="ECO:0007669"/>
    <property type="project" value="InterPro"/>
</dbReference>
<dbReference type="AlphaFoldDB" id="A0A286GPR8"/>
<dbReference type="PROSITE" id="PS50893">
    <property type="entry name" value="ABC_TRANSPORTER_2"/>
    <property type="match status" value="1"/>
</dbReference>
<reference evidence="7" key="1">
    <citation type="submission" date="2017-09" db="EMBL/GenBank/DDBJ databases">
        <authorList>
            <person name="Varghese N."/>
            <person name="Submissions S."/>
        </authorList>
    </citation>
    <scope>NUCLEOTIDE SEQUENCE [LARGE SCALE GENOMIC DNA]</scope>
    <source>
        <strain evidence="7">USBA 140</strain>
    </source>
</reference>
<evidence type="ECO:0000259" key="5">
    <source>
        <dbReference type="PROSITE" id="PS50893"/>
    </source>
</evidence>
<dbReference type="PROSITE" id="PS00211">
    <property type="entry name" value="ABC_TRANSPORTER_1"/>
    <property type="match status" value="1"/>
</dbReference>
<sequence length="252" mass="27014">MAAMIEATGLTKRFGPTTVLDGVDLTVEKGEVVAVIGPSGSGKTTLLRLLNCLEAPDGGTIRVGPVTVDGAKPLARQKQAVRSLRQHVGFVFQTFNLFPHRTALENVIEGPVIVKGVAREQAIQAGRAVLAQVGLAEKADAYPARLSGGQQQRVAIARALAMEPDVLLFDEPTSALDPELVGEVLSVIRGLAAEHRTMVIVTHEMAFARDVADRVIFMEGGRIVEQGPAKAFFAAPTEERSRRFLARLHGEH</sequence>
<dbReference type="SMART" id="SM00382">
    <property type="entry name" value="AAA"/>
    <property type="match status" value="1"/>
</dbReference>
<evidence type="ECO:0000256" key="3">
    <source>
        <dbReference type="ARBA" id="ARBA00022741"/>
    </source>
</evidence>
<comment type="similarity">
    <text evidence="1">Belongs to the ABC transporter superfamily.</text>
</comment>
<keyword evidence="7" id="KW-1185">Reference proteome</keyword>
<dbReference type="GO" id="GO:0005524">
    <property type="term" value="F:ATP binding"/>
    <property type="evidence" value="ECO:0007669"/>
    <property type="project" value="UniProtKB-KW"/>
</dbReference>
<keyword evidence="4 6" id="KW-0067">ATP-binding</keyword>
<evidence type="ECO:0000256" key="2">
    <source>
        <dbReference type="ARBA" id="ARBA00022448"/>
    </source>
</evidence>
<dbReference type="InterPro" id="IPR027417">
    <property type="entry name" value="P-loop_NTPase"/>
</dbReference>
<accession>A0A286GPR8</accession>
<name>A0A286GPR8_9PROT</name>
<evidence type="ECO:0000313" key="7">
    <source>
        <dbReference type="Proteomes" id="UP000219621"/>
    </source>
</evidence>
<evidence type="ECO:0000313" key="6">
    <source>
        <dbReference type="EMBL" id="SOD96974.1"/>
    </source>
</evidence>
<dbReference type="InterPro" id="IPR017871">
    <property type="entry name" value="ABC_transporter-like_CS"/>
</dbReference>
<dbReference type="InterPro" id="IPR003439">
    <property type="entry name" value="ABC_transporter-like_ATP-bd"/>
</dbReference>
<dbReference type="GO" id="GO:0015424">
    <property type="term" value="F:ABC-type amino acid transporter activity"/>
    <property type="evidence" value="ECO:0007669"/>
    <property type="project" value="InterPro"/>
</dbReference>
<evidence type="ECO:0000256" key="4">
    <source>
        <dbReference type="ARBA" id="ARBA00022840"/>
    </source>
</evidence>
<dbReference type="InterPro" id="IPR030679">
    <property type="entry name" value="ABC_ATPase_HisP-typ"/>
</dbReference>
<organism evidence="6 7">
    <name type="scientific">Caenispirillum bisanense</name>
    <dbReference type="NCBI Taxonomy" id="414052"/>
    <lineage>
        <taxon>Bacteria</taxon>
        <taxon>Pseudomonadati</taxon>
        <taxon>Pseudomonadota</taxon>
        <taxon>Alphaproteobacteria</taxon>
        <taxon>Rhodospirillales</taxon>
        <taxon>Novispirillaceae</taxon>
        <taxon>Caenispirillum</taxon>
    </lineage>
</organism>
<dbReference type="NCBIfam" id="NF008428">
    <property type="entry name" value="PRK11264.1"/>
    <property type="match status" value="1"/>
</dbReference>
<dbReference type="CDD" id="cd03262">
    <property type="entry name" value="ABC_HisP_GlnQ"/>
    <property type="match status" value="1"/>
</dbReference>
<keyword evidence="3" id="KW-0547">Nucleotide-binding</keyword>
<dbReference type="FunFam" id="3.40.50.300:FF:000020">
    <property type="entry name" value="Amino acid ABC transporter ATP-binding component"/>
    <property type="match status" value="1"/>
</dbReference>
<feature type="domain" description="ABC transporter" evidence="5">
    <location>
        <begin position="5"/>
        <end position="245"/>
    </location>
</feature>
<dbReference type="InterPro" id="IPR003593">
    <property type="entry name" value="AAA+_ATPase"/>
</dbReference>
<dbReference type="EMBL" id="OCNJ01000006">
    <property type="protein sequence ID" value="SOD96974.1"/>
    <property type="molecule type" value="Genomic_DNA"/>
</dbReference>
<dbReference type="PANTHER" id="PTHR43166:SF38">
    <property type="entry name" value="L-CYSTINE TRANSPORT SYSTEM ATP-BINDING PROTEIN TCYN"/>
    <property type="match status" value="1"/>
</dbReference>
<evidence type="ECO:0000256" key="1">
    <source>
        <dbReference type="ARBA" id="ARBA00005417"/>
    </source>
</evidence>
<dbReference type="Pfam" id="PF00005">
    <property type="entry name" value="ABC_tran"/>
    <property type="match status" value="1"/>
</dbReference>
<dbReference type="PANTHER" id="PTHR43166">
    <property type="entry name" value="AMINO ACID IMPORT ATP-BINDING PROTEIN"/>
    <property type="match status" value="1"/>
</dbReference>
<protein>
    <submittedName>
        <fullName evidence="6">L-cystine ABC transporter ATP-binding protein /Diaminopimelate ABC transporter ATP-binding protein</fullName>
    </submittedName>
</protein>
<dbReference type="SUPFAM" id="SSF52540">
    <property type="entry name" value="P-loop containing nucleoside triphosphate hydrolases"/>
    <property type="match status" value="1"/>
</dbReference>
<dbReference type="PIRSF" id="PIRSF039085">
    <property type="entry name" value="ABC_ATPase_HisP"/>
    <property type="match status" value="1"/>
</dbReference>
<dbReference type="InterPro" id="IPR050086">
    <property type="entry name" value="MetN_ABC_transporter-like"/>
</dbReference>
<dbReference type="Proteomes" id="UP000219621">
    <property type="component" value="Unassembled WGS sequence"/>
</dbReference>
<proteinExistence type="inferred from homology"/>
<keyword evidence="2" id="KW-0813">Transport</keyword>
<dbReference type="Gene3D" id="3.40.50.300">
    <property type="entry name" value="P-loop containing nucleotide triphosphate hydrolases"/>
    <property type="match status" value="1"/>
</dbReference>